<keyword evidence="5 6" id="KW-0408">Iron</keyword>
<evidence type="ECO:0000259" key="8">
    <source>
        <dbReference type="PROSITE" id="PS51007"/>
    </source>
</evidence>
<dbReference type="EMBL" id="CP011971">
    <property type="protein sequence ID" value="AMN46041.1"/>
    <property type="molecule type" value="Genomic_DNA"/>
</dbReference>
<dbReference type="SUPFAM" id="SSF46626">
    <property type="entry name" value="Cytochrome c"/>
    <property type="match status" value="2"/>
</dbReference>
<sequence length="322" mass="33912">MSCNPGEQCHEDVKRRRALLVLALMALIFLALSAVSFLDSRGQTVPSAVQYAGFDAIAGKRVFQSYNCMGCHTIVGNGAYFGPDLTKLYDRAGPAWLAAFLPSAGSWPTNGAVRLQLLDKAVAVEAGVESMEAYLEKYPAAAERIARRGGQASHMPNLPISRQEVHELIAFLKYTSAMNTEGWPPVPKVDGLTFPMATPMPVAAQKITFTSSEGAGQAVTSPVSTAARGAELAEDNGCTACHAPTAAKVVGPGWGGLYGSTVQLADGSSVIADDSYLTEKILNPDARVVAGYQAGLMPAFAEILDKNQVGDIVAYIRSLGGN</sequence>
<dbReference type="OrthoDB" id="9809720at2"/>
<dbReference type="PANTHER" id="PTHR37823:SF1">
    <property type="entry name" value="CYTOCHROME C-553-LIKE"/>
    <property type="match status" value="1"/>
</dbReference>
<dbReference type="AlphaFoldDB" id="A0A127F8S8"/>
<reference evidence="9 10" key="1">
    <citation type="submission" date="2015-06" db="EMBL/GenBank/DDBJ databases">
        <title>A Comprehensive Approach to Explore the Metabolic and Phylogenetic Diversity of Bacterial Steroid Degradation in the Environment: Testosterone as an Example.</title>
        <authorList>
            <person name="Yang F.-C."/>
            <person name="Chen Y.-L."/>
            <person name="Yu C.-P."/>
            <person name="Tang S.-L."/>
            <person name="Wang P.-H."/>
            <person name="Ismail W."/>
            <person name="Wang C.-H."/>
            <person name="Yang C.-Y."/>
            <person name="Chiang Y.-R."/>
        </authorList>
    </citation>
    <scope>NUCLEOTIDE SEQUENCE [LARGE SCALE GENOMIC DNA]</scope>
    <source>
        <strain evidence="9 10">DSM 18526</strain>
    </source>
</reference>
<evidence type="ECO:0000256" key="2">
    <source>
        <dbReference type="ARBA" id="ARBA00022617"/>
    </source>
</evidence>
<dbReference type="RefSeq" id="WP_066918491.1">
    <property type="nucleotide sequence ID" value="NZ_CP011971.1"/>
</dbReference>
<gene>
    <name evidence="9" type="ORF">ACG33_02730</name>
</gene>
<keyword evidence="3 6" id="KW-0479">Metal-binding</keyword>
<evidence type="ECO:0000256" key="7">
    <source>
        <dbReference type="SAM" id="Phobius"/>
    </source>
</evidence>
<keyword evidence="7" id="KW-0812">Transmembrane</keyword>
<dbReference type="InterPro" id="IPR036909">
    <property type="entry name" value="Cyt_c-like_dom_sf"/>
</dbReference>
<name>A0A127F8S8_STEDE</name>
<accession>A0A127F8S8</accession>
<keyword evidence="2 6" id="KW-0349">Heme</keyword>
<dbReference type="STRING" id="465721.ACG33_02730"/>
<dbReference type="KEGG" id="sdf:ACG33_02730"/>
<evidence type="ECO:0000313" key="9">
    <source>
        <dbReference type="EMBL" id="AMN46041.1"/>
    </source>
</evidence>
<dbReference type="InterPro" id="IPR009056">
    <property type="entry name" value="Cyt_c-like_dom"/>
</dbReference>
<dbReference type="PROSITE" id="PS51007">
    <property type="entry name" value="CYTC"/>
    <property type="match status" value="2"/>
</dbReference>
<feature type="transmembrane region" description="Helical" evidence="7">
    <location>
        <begin position="18"/>
        <end position="38"/>
    </location>
</feature>
<evidence type="ECO:0000256" key="6">
    <source>
        <dbReference type="PROSITE-ProRule" id="PRU00433"/>
    </source>
</evidence>
<evidence type="ECO:0000256" key="1">
    <source>
        <dbReference type="ARBA" id="ARBA00022448"/>
    </source>
</evidence>
<evidence type="ECO:0000256" key="3">
    <source>
        <dbReference type="ARBA" id="ARBA00022723"/>
    </source>
</evidence>
<feature type="domain" description="Cytochrome c" evidence="8">
    <location>
        <begin position="224"/>
        <end position="320"/>
    </location>
</feature>
<dbReference type="Proteomes" id="UP000070250">
    <property type="component" value="Chromosome"/>
</dbReference>
<protein>
    <submittedName>
        <fullName evidence="9">Nitric oxide reductase NorC</fullName>
    </submittedName>
</protein>
<proteinExistence type="predicted"/>
<dbReference type="GO" id="GO:0009055">
    <property type="term" value="F:electron transfer activity"/>
    <property type="evidence" value="ECO:0007669"/>
    <property type="project" value="InterPro"/>
</dbReference>
<keyword evidence="4" id="KW-0249">Electron transport</keyword>
<dbReference type="GO" id="GO:0020037">
    <property type="term" value="F:heme binding"/>
    <property type="evidence" value="ECO:0007669"/>
    <property type="project" value="InterPro"/>
</dbReference>
<dbReference type="PATRIC" id="fig|465721.4.peg.591"/>
<evidence type="ECO:0000256" key="5">
    <source>
        <dbReference type="ARBA" id="ARBA00023004"/>
    </source>
</evidence>
<evidence type="ECO:0000256" key="4">
    <source>
        <dbReference type="ARBA" id="ARBA00022982"/>
    </source>
</evidence>
<dbReference type="InterPro" id="IPR051811">
    <property type="entry name" value="Cytochrome_c550/c551-like"/>
</dbReference>
<keyword evidence="7" id="KW-0472">Membrane</keyword>
<organism evidence="9 10">
    <name type="scientific">Steroidobacter denitrificans</name>
    <dbReference type="NCBI Taxonomy" id="465721"/>
    <lineage>
        <taxon>Bacteria</taxon>
        <taxon>Pseudomonadati</taxon>
        <taxon>Pseudomonadota</taxon>
        <taxon>Gammaproteobacteria</taxon>
        <taxon>Steroidobacterales</taxon>
        <taxon>Steroidobacteraceae</taxon>
        <taxon>Steroidobacter</taxon>
    </lineage>
</organism>
<dbReference type="Gene3D" id="1.10.760.10">
    <property type="entry name" value="Cytochrome c-like domain"/>
    <property type="match status" value="2"/>
</dbReference>
<keyword evidence="10" id="KW-1185">Reference proteome</keyword>
<dbReference type="PANTHER" id="PTHR37823">
    <property type="entry name" value="CYTOCHROME C-553-LIKE"/>
    <property type="match status" value="1"/>
</dbReference>
<keyword evidence="1" id="KW-0813">Transport</keyword>
<dbReference type="Pfam" id="PF00034">
    <property type="entry name" value="Cytochrom_C"/>
    <property type="match status" value="2"/>
</dbReference>
<evidence type="ECO:0000313" key="10">
    <source>
        <dbReference type="Proteomes" id="UP000070250"/>
    </source>
</evidence>
<keyword evidence="7" id="KW-1133">Transmembrane helix</keyword>
<feature type="domain" description="Cytochrome c" evidence="8">
    <location>
        <begin position="54"/>
        <end position="176"/>
    </location>
</feature>
<dbReference type="GO" id="GO:0046872">
    <property type="term" value="F:metal ion binding"/>
    <property type="evidence" value="ECO:0007669"/>
    <property type="project" value="UniProtKB-KW"/>
</dbReference>